<dbReference type="GO" id="GO:0000287">
    <property type="term" value="F:magnesium ion binding"/>
    <property type="evidence" value="ECO:0007669"/>
    <property type="project" value="UniProtKB-UniRule"/>
</dbReference>
<comment type="subunit">
    <text evidence="12">Homodimer.</text>
</comment>
<dbReference type="CDD" id="cd07942">
    <property type="entry name" value="DRE_TIM_LeuA"/>
    <property type="match status" value="1"/>
</dbReference>
<keyword evidence="5 12" id="KW-0432">Leucine biosynthesis</keyword>
<evidence type="ECO:0000256" key="10">
    <source>
        <dbReference type="ARBA" id="ARBA00022842"/>
    </source>
</evidence>
<dbReference type="PROSITE" id="PS00815">
    <property type="entry name" value="AIPM_HOMOCIT_SYNTH_1"/>
    <property type="match status" value="1"/>
</dbReference>
<dbReference type="HAMAP" id="MF_00572">
    <property type="entry name" value="LeuA_type2"/>
    <property type="match status" value="1"/>
</dbReference>
<dbReference type="Proteomes" id="UP000199501">
    <property type="component" value="Unassembled WGS sequence"/>
</dbReference>
<evidence type="ECO:0000256" key="3">
    <source>
        <dbReference type="ARBA" id="ARBA00009767"/>
    </source>
</evidence>
<dbReference type="UniPathway" id="UPA00048">
    <property type="reaction ID" value="UER00070"/>
</dbReference>
<comment type="similarity">
    <text evidence="3 12">Belongs to the alpha-IPM synthase/homocitrate synthase family. LeuA type 2 subfamily.</text>
</comment>
<evidence type="ECO:0000256" key="2">
    <source>
        <dbReference type="ARBA" id="ARBA00004689"/>
    </source>
</evidence>
<comment type="catalytic activity">
    <reaction evidence="1 12">
        <text>3-methyl-2-oxobutanoate + acetyl-CoA + H2O = (2S)-2-isopropylmalate + CoA + H(+)</text>
        <dbReference type="Rhea" id="RHEA:21524"/>
        <dbReference type="ChEBI" id="CHEBI:1178"/>
        <dbReference type="ChEBI" id="CHEBI:11851"/>
        <dbReference type="ChEBI" id="CHEBI:15377"/>
        <dbReference type="ChEBI" id="CHEBI:15378"/>
        <dbReference type="ChEBI" id="CHEBI:57287"/>
        <dbReference type="ChEBI" id="CHEBI:57288"/>
        <dbReference type="EC" id="2.3.3.13"/>
    </reaction>
</comment>
<dbReference type="FunFam" id="3.20.20.70:FF:000045">
    <property type="entry name" value="2-isopropylmalate synthase"/>
    <property type="match status" value="1"/>
</dbReference>
<evidence type="ECO:0000256" key="8">
    <source>
        <dbReference type="ARBA" id="ARBA00022679"/>
    </source>
</evidence>
<evidence type="ECO:0000259" key="13">
    <source>
        <dbReference type="PROSITE" id="PS50991"/>
    </source>
</evidence>
<dbReference type="Pfam" id="PF22615">
    <property type="entry name" value="IPMS_D2"/>
    <property type="match status" value="1"/>
</dbReference>
<evidence type="ECO:0000256" key="12">
    <source>
        <dbReference type="HAMAP-Rule" id="MF_00572"/>
    </source>
</evidence>
<dbReference type="FunFam" id="3.30.160.270:FF:000006">
    <property type="entry name" value="2-isopropylmalate synthase"/>
    <property type="match status" value="1"/>
</dbReference>
<evidence type="ECO:0000313" key="15">
    <source>
        <dbReference type="Proteomes" id="UP000199501"/>
    </source>
</evidence>
<protein>
    <recommendedName>
        <fullName evidence="4 12">2-isopropylmalate synthase</fullName>
        <ecNumber evidence="4 12">2.3.3.13</ecNumber>
    </recommendedName>
    <alternativeName>
        <fullName evidence="12">Alpha-IPM synthase</fullName>
    </alternativeName>
    <alternativeName>
        <fullName evidence="12">Alpha-isopropylmalate synthase</fullName>
    </alternativeName>
</protein>
<sequence length="596" mass="65790">MSTDPAAYSAASRLRMPARPIPAGQPAWNPQRGSSMPFHRYKPFHELVEPIDLPDRTWPATRITKAPLWCAVDLRDGNQALIDPMSPVRKRRMFDLLVRMGYKEIEVGFPAASQTDFDFVREIIAEGAVPEDVRVQVLTQARPELIERTFEALEGAHSAIVHLYNSTSILQRRVVFRQDRDGITKIATDGAETVLAFAEKYGDTDFRFEYSPESYTGTELSYAVEVCNAVAQVWQPTPDRPMIVNLPATVEMATPNVYADSIEWMHRNLDNRESLILSLHPHNDRGTGVAAAELGYQAGADRIEGCLFGNGERTGNVDLVTLGMNLFSQGIDPQIDFSDIDEIRRTVEYCNQLPVAERHPWGGDLVFTAFSGSHQDAINKGFDALHADADAAGVPVDDHPWEVPYLPIDPKDVGRSYEAVIRVNSQSGKGGVAYVMKTEHQLALPRRLQIEFSQIIQAVTDSEGGEVSPKEMWDVFATEYLDRISPLRLRRNRITDDGEGRDEIAATVEVEGEDHEITGAGNGPIAAFVDALTTVGYDVRVLDYSEHALTAGDDARAAAYVECTVGDKVLWGVAVDSSIVTASLRAVVSAVNRAHK</sequence>
<dbReference type="AlphaFoldDB" id="A0A1G6Y5Z2"/>
<dbReference type="Pfam" id="PF00682">
    <property type="entry name" value="HMGL-like"/>
    <property type="match status" value="1"/>
</dbReference>
<dbReference type="SMART" id="SM00917">
    <property type="entry name" value="LeuA_dimer"/>
    <property type="match status" value="1"/>
</dbReference>
<feature type="binding site" evidence="12">
    <location>
        <position position="282"/>
    </location>
    <ligand>
        <name>Mg(2+)</name>
        <dbReference type="ChEBI" id="CHEBI:18420"/>
    </ligand>
</feature>
<dbReference type="GO" id="GO:0005737">
    <property type="term" value="C:cytoplasm"/>
    <property type="evidence" value="ECO:0007669"/>
    <property type="project" value="UniProtKB-SubCell"/>
</dbReference>
<dbReference type="SUPFAM" id="SSF51569">
    <property type="entry name" value="Aldolase"/>
    <property type="match status" value="1"/>
</dbReference>
<dbReference type="InterPro" id="IPR000891">
    <property type="entry name" value="PYR_CT"/>
</dbReference>
<evidence type="ECO:0000256" key="5">
    <source>
        <dbReference type="ARBA" id="ARBA00022430"/>
    </source>
</evidence>
<feature type="region of interest" description="Regulatory domain" evidence="12">
    <location>
        <begin position="483"/>
        <end position="596"/>
    </location>
</feature>
<feature type="binding site" evidence="12">
    <location>
        <position position="76"/>
    </location>
    <ligand>
        <name>Mg(2+)</name>
        <dbReference type="ChEBI" id="CHEBI:18420"/>
    </ligand>
</feature>
<evidence type="ECO:0000256" key="9">
    <source>
        <dbReference type="ARBA" id="ARBA00022723"/>
    </source>
</evidence>
<dbReference type="SUPFAM" id="SSF110921">
    <property type="entry name" value="2-isopropylmalate synthase LeuA, allosteric (dimerisation) domain"/>
    <property type="match status" value="1"/>
</dbReference>
<evidence type="ECO:0000256" key="7">
    <source>
        <dbReference type="ARBA" id="ARBA00022605"/>
    </source>
</evidence>
<dbReference type="GO" id="GO:0003985">
    <property type="term" value="F:acetyl-CoA C-acetyltransferase activity"/>
    <property type="evidence" value="ECO:0007669"/>
    <property type="project" value="UniProtKB-UniRule"/>
</dbReference>
<evidence type="ECO:0000256" key="1">
    <source>
        <dbReference type="ARBA" id="ARBA00000064"/>
    </source>
</evidence>
<keyword evidence="6 12" id="KW-0963">Cytoplasm</keyword>
<dbReference type="InterPro" id="IPR005668">
    <property type="entry name" value="IPM_Synthase"/>
</dbReference>
<feature type="binding site" evidence="12">
    <location>
        <position position="316"/>
    </location>
    <ligand>
        <name>Mg(2+)</name>
        <dbReference type="ChEBI" id="CHEBI:18420"/>
    </ligand>
</feature>
<dbReference type="NCBIfam" id="NF002991">
    <property type="entry name" value="PRK03739.1"/>
    <property type="match status" value="1"/>
</dbReference>
<dbReference type="Pfam" id="PF08502">
    <property type="entry name" value="LeuA_dimer"/>
    <property type="match status" value="1"/>
</dbReference>
<organism evidence="14 15">
    <name type="scientific">Actinokineospora iranica</name>
    <dbReference type="NCBI Taxonomy" id="1271860"/>
    <lineage>
        <taxon>Bacteria</taxon>
        <taxon>Bacillati</taxon>
        <taxon>Actinomycetota</taxon>
        <taxon>Actinomycetes</taxon>
        <taxon>Pseudonocardiales</taxon>
        <taxon>Pseudonocardiaceae</taxon>
        <taxon>Actinokineospora</taxon>
    </lineage>
</organism>
<dbReference type="InterPro" id="IPR002034">
    <property type="entry name" value="AIPM/Hcit_synth_CS"/>
</dbReference>
<dbReference type="InterPro" id="IPR013785">
    <property type="entry name" value="Aldolase_TIM"/>
</dbReference>
<dbReference type="PANTHER" id="PTHR46911">
    <property type="match status" value="1"/>
</dbReference>
<accession>A0A1G6Y5Z2</accession>
<dbReference type="STRING" id="1271860.SAMN05216174_12044"/>
<dbReference type="NCBIfam" id="TIGR00970">
    <property type="entry name" value="leuA_yeast"/>
    <property type="match status" value="1"/>
</dbReference>
<dbReference type="PROSITE" id="PS00816">
    <property type="entry name" value="AIPM_HOMOCIT_SYNTH_2"/>
    <property type="match status" value="1"/>
</dbReference>
<evidence type="ECO:0000256" key="4">
    <source>
        <dbReference type="ARBA" id="ARBA00012973"/>
    </source>
</evidence>
<dbReference type="InterPro" id="IPR054692">
    <property type="entry name" value="LeuA-like_post-cat"/>
</dbReference>
<evidence type="ECO:0000256" key="6">
    <source>
        <dbReference type="ARBA" id="ARBA00022490"/>
    </source>
</evidence>
<dbReference type="EMBL" id="FMZZ01000020">
    <property type="protein sequence ID" value="SDD85808.1"/>
    <property type="molecule type" value="Genomic_DNA"/>
</dbReference>
<keyword evidence="8 12" id="KW-0808">Transferase</keyword>
<dbReference type="GO" id="GO:0003852">
    <property type="term" value="F:2-isopropylmalate synthase activity"/>
    <property type="evidence" value="ECO:0007669"/>
    <property type="project" value="UniProtKB-UniRule"/>
</dbReference>
<dbReference type="InterPro" id="IPR013709">
    <property type="entry name" value="2-isopropylmalate_synth_dimer"/>
</dbReference>
<dbReference type="InterPro" id="IPR039371">
    <property type="entry name" value="LeuA_N_DRE-TIM"/>
</dbReference>
<keyword evidence="9 12" id="KW-0479">Metal-binding</keyword>
<dbReference type="OrthoDB" id="9803573at2"/>
<dbReference type="Gene3D" id="3.20.20.70">
    <property type="entry name" value="Aldolase class I"/>
    <property type="match status" value="1"/>
</dbReference>
<comment type="subcellular location">
    <subcellularLocation>
        <location evidence="12">Cytoplasm</location>
    </subcellularLocation>
</comment>
<dbReference type="GO" id="GO:0009098">
    <property type="term" value="P:L-leucine biosynthetic process"/>
    <property type="evidence" value="ECO:0007669"/>
    <property type="project" value="UniProtKB-UniRule"/>
</dbReference>
<feature type="domain" description="Pyruvate carboxyltransferase" evidence="13">
    <location>
        <begin position="67"/>
        <end position="341"/>
    </location>
</feature>
<gene>
    <name evidence="12" type="primary">leuA</name>
    <name evidence="14" type="ORF">SAMN05216174_12044</name>
</gene>
<keyword evidence="7 12" id="KW-0028">Amino-acid biosynthesis</keyword>
<comment type="cofactor">
    <cofactor evidence="12">
        <name>Mg(2+)</name>
        <dbReference type="ChEBI" id="CHEBI:18420"/>
    </cofactor>
</comment>
<dbReference type="InterPro" id="IPR036230">
    <property type="entry name" value="LeuA_allosteric_dom_sf"/>
</dbReference>
<dbReference type="EC" id="2.3.3.13" evidence="4 12"/>
<comment type="function">
    <text evidence="12">Catalyzes the condensation of the acetyl group of acetyl-CoA with 3-methyl-2-oxobutanoate (2-ketoisovalerate) to form 3-carboxy-3-hydroxy-4-methylpentanoate (2-isopropylmalate).</text>
</comment>
<dbReference type="RefSeq" id="WP_091456851.1">
    <property type="nucleotide sequence ID" value="NZ_FMZZ01000020.1"/>
</dbReference>
<comment type="pathway">
    <text evidence="2 12">Amino-acid biosynthesis; L-leucine biosynthesis; L-leucine from 3-methyl-2-oxobutanoate: step 1/4.</text>
</comment>
<evidence type="ECO:0000256" key="11">
    <source>
        <dbReference type="ARBA" id="ARBA00023304"/>
    </source>
</evidence>
<name>A0A1G6Y5Z2_9PSEU</name>
<dbReference type="Gene3D" id="3.30.160.270">
    <property type="match status" value="1"/>
</dbReference>
<reference evidence="15" key="1">
    <citation type="submission" date="2016-10" db="EMBL/GenBank/DDBJ databases">
        <authorList>
            <person name="Varghese N."/>
            <person name="Submissions S."/>
        </authorList>
    </citation>
    <scope>NUCLEOTIDE SEQUENCE [LARGE SCALE GENOMIC DNA]</scope>
    <source>
        <strain evidence="15">IBRC-M 10403</strain>
    </source>
</reference>
<evidence type="ECO:0000313" key="14">
    <source>
        <dbReference type="EMBL" id="SDD85808.1"/>
    </source>
</evidence>
<keyword evidence="10 12" id="KW-0460">Magnesium</keyword>
<dbReference type="SUPFAM" id="SSF89000">
    <property type="entry name" value="post-HMGL domain-like"/>
    <property type="match status" value="1"/>
</dbReference>
<dbReference type="PROSITE" id="PS50991">
    <property type="entry name" value="PYR_CT"/>
    <property type="match status" value="1"/>
</dbReference>
<proteinExistence type="inferred from homology"/>
<feature type="binding site" evidence="12">
    <location>
        <position position="280"/>
    </location>
    <ligand>
        <name>Mg(2+)</name>
        <dbReference type="ChEBI" id="CHEBI:18420"/>
    </ligand>
</feature>
<keyword evidence="15" id="KW-1185">Reference proteome</keyword>
<dbReference type="PANTHER" id="PTHR46911:SF1">
    <property type="entry name" value="2-ISOPROPYLMALATE SYNTHASE"/>
    <property type="match status" value="1"/>
</dbReference>
<keyword evidence="11 12" id="KW-0100">Branched-chain amino acid biosynthesis</keyword>